<accession>Q4ZC02</accession>
<protein>
    <submittedName>
        <fullName evidence="1">ORF204</fullName>
    </submittedName>
</protein>
<proteinExistence type="predicted"/>
<keyword evidence="2" id="KW-1185">Reference proteome</keyword>
<dbReference type="GeneID" id="5133183"/>
<evidence type="ECO:0000313" key="1">
    <source>
        <dbReference type="EMBL" id="AAX91417.1"/>
    </source>
</evidence>
<name>Q4ZC02_9CAUD</name>
<organism evidence="1 2">
    <name type="scientific">Staphylococcus phage EW</name>
    <dbReference type="NCBI Taxonomy" id="2936814"/>
    <lineage>
        <taxon>Viruses</taxon>
        <taxon>Duplodnaviria</taxon>
        <taxon>Heunggongvirae</taxon>
        <taxon>Uroviricota</taxon>
        <taxon>Caudoviricetes</taxon>
        <taxon>Azeredovirinae</taxon>
        <taxon>Phietavirus</taxon>
        <taxon>Phietavirus EW</taxon>
    </lineage>
</organism>
<reference evidence="1 2" key="1">
    <citation type="journal article" date="2005" name="Proc. Natl. Acad. Sci. U.S.A.">
        <title>The complete genomes and proteomes of 27 Staphylococcus aureus bacteriophages.</title>
        <authorList>
            <person name="Kwan T."/>
            <person name="Liu J."/>
            <person name="Dubow M."/>
            <person name="Gros P."/>
            <person name="Pelletier J."/>
        </authorList>
    </citation>
    <scope>NUCLEOTIDE SEQUENCE</scope>
</reference>
<sequence length="35" mass="4163">MKTILHTLVTILIYEGAKKLMNDMYLQDEVDTEEY</sequence>
<dbReference type="KEGG" id="vg:5133183"/>
<evidence type="ECO:0000313" key="2">
    <source>
        <dbReference type="Proteomes" id="UP000001464"/>
    </source>
</evidence>
<dbReference type="Proteomes" id="UP000001464">
    <property type="component" value="Segment"/>
</dbReference>
<dbReference type="RefSeq" id="YP_240224.1">
    <property type="nucleotide sequence ID" value="NC_007056.1"/>
</dbReference>
<dbReference type="EMBL" id="AY954959">
    <property type="protein sequence ID" value="AAX91417.1"/>
    <property type="molecule type" value="Genomic_DNA"/>
</dbReference>